<comment type="subcellular location">
    <subcellularLocation>
        <location evidence="1">Cell membrane</location>
        <topology evidence="1">Multi-pass membrane protein</topology>
    </subcellularLocation>
</comment>
<dbReference type="Proteomes" id="UP000295096">
    <property type="component" value="Unassembled WGS sequence"/>
</dbReference>
<name>A0A4R5QD19_9PROT</name>
<dbReference type="OrthoDB" id="598027at2"/>
<dbReference type="RefSeq" id="WP_133290748.1">
    <property type="nucleotide sequence ID" value="NZ_SMSJ01000037.1"/>
</dbReference>
<protein>
    <submittedName>
        <fullName evidence="7">Diguanylate cyclase</fullName>
    </submittedName>
</protein>
<dbReference type="AlphaFoldDB" id="A0A4R5QD19"/>
<evidence type="ECO:0000256" key="1">
    <source>
        <dbReference type="ARBA" id="ARBA00004651"/>
    </source>
</evidence>
<dbReference type="GO" id="GO:0005886">
    <property type="term" value="C:plasma membrane"/>
    <property type="evidence" value="ECO:0007669"/>
    <property type="project" value="UniProtKB-SubCell"/>
</dbReference>
<feature type="transmembrane region" description="Helical" evidence="6">
    <location>
        <begin position="80"/>
        <end position="101"/>
    </location>
</feature>
<gene>
    <name evidence="7" type="ORF">E2C06_21785</name>
</gene>
<keyword evidence="5 6" id="KW-0472">Membrane</keyword>
<organism evidence="7 8">
    <name type="scientific">Dankookia rubra</name>
    <dbReference type="NCBI Taxonomy" id="1442381"/>
    <lineage>
        <taxon>Bacteria</taxon>
        <taxon>Pseudomonadati</taxon>
        <taxon>Pseudomonadota</taxon>
        <taxon>Alphaproteobacteria</taxon>
        <taxon>Acetobacterales</taxon>
        <taxon>Roseomonadaceae</taxon>
        <taxon>Dankookia</taxon>
    </lineage>
</organism>
<feature type="transmembrane region" description="Helical" evidence="6">
    <location>
        <begin position="12"/>
        <end position="43"/>
    </location>
</feature>
<evidence type="ECO:0000256" key="4">
    <source>
        <dbReference type="ARBA" id="ARBA00022989"/>
    </source>
</evidence>
<evidence type="ECO:0000256" key="2">
    <source>
        <dbReference type="ARBA" id="ARBA00022475"/>
    </source>
</evidence>
<feature type="transmembrane region" description="Helical" evidence="6">
    <location>
        <begin position="49"/>
        <end position="68"/>
    </location>
</feature>
<proteinExistence type="predicted"/>
<feature type="transmembrane region" description="Helical" evidence="6">
    <location>
        <begin position="107"/>
        <end position="127"/>
    </location>
</feature>
<dbReference type="InterPro" id="IPR020948">
    <property type="entry name" value="P_starv_induced_PsiE-like"/>
</dbReference>
<evidence type="ECO:0000256" key="5">
    <source>
        <dbReference type="ARBA" id="ARBA00023136"/>
    </source>
</evidence>
<keyword evidence="8" id="KW-1185">Reference proteome</keyword>
<evidence type="ECO:0000313" key="8">
    <source>
        <dbReference type="Proteomes" id="UP000295096"/>
    </source>
</evidence>
<evidence type="ECO:0000256" key="6">
    <source>
        <dbReference type="SAM" id="Phobius"/>
    </source>
</evidence>
<sequence length="150" mass="16326">MTAYERFEQVAALVITALVSVLIAAALLHLTWDVLLLILAGLADPAEKGVFQAVFGMIMTVLIALEFNHSIRGVLERRHGIVQVRTVVLIALLALVRKFIIIDATHIAPVTLIGMAAAVLALGAVYWMMRDQDRRDAAEEETLARGSEAP</sequence>
<evidence type="ECO:0000313" key="7">
    <source>
        <dbReference type="EMBL" id="TDH60508.1"/>
    </source>
</evidence>
<comment type="caution">
    <text evidence="7">The sequence shown here is derived from an EMBL/GenBank/DDBJ whole genome shotgun (WGS) entry which is preliminary data.</text>
</comment>
<keyword evidence="2" id="KW-1003">Cell membrane</keyword>
<keyword evidence="3 6" id="KW-0812">Transmembrane</keyword>
<reference evidence="7 8" key="1">
    <citation type="journal article" date="2016" name="J. Microbiol.">
        <title>Dankookia rubra gen. nov., sp. nov., an alphaproteobacterium isolated from sediment of a shallow stream.</title>
        <authorList>
            <person name="Kim W.H."/>
            <person name="Kim D.H."/>
            <person name="Kang K."/>
            <person name="Ahn T.Y."/>
        </authorList>
    </citation>
    <scope>NUCLEOTIDE SEQUENCE [LARGE SCALE GENOMIC DNA]</scope>
    <source>
        <strain evidence="7 8">JCM30602</strain>
    </source>
</reference>
<dbReference type="EMBL" id="SMSJ01000037">
    <property type="protein sequence ID" value="TDH60508.1"/>
    <property type="molecule type" value="Genomic_DNA"/>
</dbReference>
<keyword evidence="4 6" id="KW-1133">Transmembrane helix</keyword>
<evidence type="ECO:0000256" key="3">
    <source>
        <dbReference type="ARBA" id="ARBA00022692"/>
    </source>
</evidence>
<dbReference type="Pfam" id="PF06146">
    <property type="entry name" value="PsiE"/>
    <property type="match status" value="1"/>
</dbReference>
<accession>A0A4R5QD19</accession>